<keyword evidence="2" id="KW-1185">Reference proteome</keyword>
<sequence>MWAESAYKLHQCHRFLSAHCTRSSYKWWRRSTPLPWHSAFSWVAPVFKSGCFLLAFGSNPSVKPARLRQLAYLSL</sequence>
<gene>
    <name evidence="1" type="ORF">AB6724_12380</name>
</gene>
<reference evidence="1 2" key="1">
    <citation type="journal article" date="2013" name="Int. J. Syst. Evol. Microbiol.">
        <title>Comamonas guangdongensis sp. nov., isolated from subterranean forest sediment, and emended description of the genus Comamonas.</title>
        <authorList>
            <person name="Zhang J."/>
            <person name="Wang Y."/>
            <person name="Zhou S."/>
            <person name="Wu C."/>
            <person name="He J."/>
            <person name="Li F."/>
        </authorList>
    </citation>
    <scope>NUCLEOTIDE SEQUENCE [LARGE SCALE GENOMIC DNA]</scope>
    <source>
        <strain evidence="1 2">CCTCC AB2011133</strain>
    </source>
</reference>
<dbReference type="Pfam" id="PF06231">
    <property type="entry name" value="DUF1010"/>
    <property type="match status" value="1"/>
</dbReference>
<dbReference type="Proteomes" id="UP001561046">
    <property type="component" value="Unassembled WGS sequence"/>
</dbReference>
<accession>A0ABV3ZVS5</accession>
<dbReference type="InterPro" id="IPR010416">
    <property type="entry name" value="DUF1010"/>
</dbReference>
<comment type="caution">
    <text evidence="1">The sequence shown here is derived from an EMBL/GenBank/DDBJ whole genome shotgun (WGS) entry which is preliminary data.</text>
</comment>
<protein>
    <submittedName>
        <fullName evidence="1">DUF1010 domain-containing protein</fullName>
    </submittedName>
</protein>
<evidence type="ECO:0000313" key="2">
    <source>
        <dbReference type="Proteomes" id="UP001561046"/>
    </source>
</evidence>
<dbReference type="EMBL" id="JBFYGN010000012">
    <property type="protein sequence ID" value="MEX8193632.1"/>
    <property type="molecule type" value="Genomic_DNA"/>
</dbReference>
<dbReference type="RefSeq" id="WP_369338860.1">
    <property type="nucleotide sequence ID" value="NZ_JBFYGN010000012.1"/>
</dbReference>
<evidence type="ECO:0000313" key="1">
    <source>
        <dbReference type="EMBL" id="MEX8193632.1"/>
    </source>
</evidence>
<organism evidence="1 2">
    <name type="scientific">Comamonas guangdongensis</name>
    <dbReference type="NCBI Taxonomy" id="510515"/>
    <lineage>
        <taxon>Bacteria</taxon>
        <taxon>Pseudomonadati</taxon>
        <taxon>Pseudomonadota</taxon>
        <taxon>Betaproteobacteria</taxon>
        <taxon>Burkholderiales</taxon>
        <taxon>Comamonadaceae</taxon>
        <taxon>Comamonas</taxon>
    </lineage>
</organism>
<proteinExistence type="predicted"/>
<name>A0ABV3ZVS5_9BURK</name>